<gene>
    <name evidence="4" type="ORF">MN202_03380</name>
</gene>
<feature type="coiled-coil region" evidence="1">
    <location>
        <begin position="35"/>
        <end position="86"/>
    </location>
</feature>
<feature type="coiled-coil region" evidence="1">
    <location>
        <begin position="235"/>
        <end position="273"/>
    </location>
</feature>
<evidence type="ECO:0000313" key="5">
    <source>
        <dbReference type="Proteomes" id="UP001375382"/>
    </source>
</evidence>
<keyword evidence="2" id="KW-0472">Membrane</keyword>
<feature type="signal peptide" evidence="3">
    <location>
        <begin position="1"/>
        <end position="22"/>
    </location>
</feature>
<evidence type="ECO:0000256" key="2">
    <source>
        <dbReference type="SAM" id="Phobius"/>
    </source>
</evidence>
<evidence type="ECO:0000256" key="1">
    <source>
        <dbReference type="SAM" id="Coils"/>
    </source>
</evidence>
<keyword evidence="2" id="KW-0812">Transmembrane</keyword>
<sequence>MIKYISNLIFTVSVLGLTCAHASDSQSQGASSTPTIVLEERYKEIQEERKALKKVIRDLSQIIVVIKSAEENIKKKQIDKNDIEKTINLLKSAITKLNSLPPETQLERDNPVWLAYISSFQELRSISTIDPESELSELETYLPSDYFRDQVRADTEVDRLLTRIVARIPKSDGVESDNNETALSILYGKIRYRDKITKLDIEEQIVNAQNYLSAFSETNVKMIFDASKAQLLQKLSSLALELQKEVETREALNKKLLEELGEINQELEAKRTKQTIIDQGLIFAVYGMIGVLLLMFLSLRLFHSDVALELVKRRALIEVVGMAFMLITIIILGTGGKINTETLGTLLGTIAGYIFGRIGADRDVRDTASVSNQPNTYEASRSQ</sequence>
<keyword evidence="3" id="KW-0732">Signal</keyword>
<feature type="chain" id="PRO_5047181458" description="Mechanosensitive ion channel" evidence="3">
    <location>
        <begin position="23"/>
        <end position="383"/>
    </location>
</feature>
<dbReference type="EMBL" id="JALAAR010000002">
    <property type="protein sequence ID" value="MEH8016267.1"/>
    <property type="molecule type" value="Genomic_DNA"/>
</dbReference>
<organism evidence="4 5">
    <name type="scientific">Rheinheimera muenzenbergensis</name>
    <dbReference type="NCBI Taxonomy" id="1193628"/>
    <lineage>
        <taxon>Bacteria</taxon>
        <taxon>Pseudomonadati</taxon>
        <taxon>Pseudomonadota</taxon>
        <taxon>Gammaproteobacteria</taxon>
        <taxon>Chromatiales</taxon>
        <taxon>Chromatiaceae</taxon>
        <taxon>Rheinheimera</taxon>
    </lineage>
</organism>
<accession>A0ABU8C408</accession>
<proteinExistence type="predicted"/>
<keyword evidence="5" id="KW-1185">Reference proteome</keyword>
<dbReference type="RefSeq" id="WP_335734679.1">
    <property type="nucleotide sequence ID" value="NZ_JALAAR010000002.1"/>
</dbReference>
<comment type="caution">
    <text evidence="4">The sequence shown here is derived from an EMBL/GenBank/DDBJ whole genome shotgun (WGS) entry which is preliminary data.</text>
</comment>
<keyword evidence="1" id="KW-0175">Coiled coil</keyword>
<name>A0ABU8C408_9GAMM</name>
<feature type="transmembrane region" description="Helical" evidence="2">
    <location>
        <begin position="281"/>
        <end position="303"/>
    </location>
</feature>
<reference evidence="4 5" key="1">
    <citation type="journal article" date="2023" name="Ecotoxicol. Environ. Saf.">
        <title>Mercury remediation potential of mercury-resistant strain Rheinheimera metallidurans sp. nov. isolated from a municipal waste dumping site.</title>
        <authorList>
            <person name="Yadav V."/>
            <person name="Manjhi A."/>
            <person name="Vadakedath N."/>
        </authorList>
    </citation>
    <scope>NUCLEOTIDE SEQUENCE [LARGE SCALE GENOMIC DNA]</scope>
    <source>
        <strain evidence="4 5">E-49</strain>
    </source>
</reference>
<dbReference type="Proteomes" id="UP001375382">
    <property type="component" value="Unassembled WGS sequence"/>
</dbReference>
<evidence type="ECO:0000313" key="4">
    <source>
        <dbReference type="EMBL" id="MEH8016267.1"/>
    </source>
</evidence>
<protein>
    <recommendedName>
        <fullName evidence="6">Mechanosensitive ion channel</fullName>
    </recommendedName>
</protein>
<keyword evidence="2" id="KW-1133">Transmembrane helix</keyword>
<evidence type="ECO:0000256" key="3">
    <source>
        <dbReference type="SAM" id="SignalP"/>
    </source>
</evidence>
<evidence type="ECO:0008006" key="6">
    <source>
        <dbReference type="Google" id="ProtNLM"/>
    </source>
</evidence>
<feature type="transmembrane region" description="Helical" evidence="2">
    <location>
        <begin position="315"/>
        <end position="336"/>
    </location>
</feature>
<feature type="transmembrane region" description="Helical" evidence="2">
    <location>
        <begin position="342"/>
        <end position="360"/>
    </location>
</feature>